<dbReference type="EMBL" id="MLFT02000006">
    <property type="protein sequence ID" value="PHT44586.1"/>
    <property type="molecule type" value="Genomic_DNA"/>
</dbReference>
<dbReference type="InterPro" id="IPR006553">
    <property type="entry name" value="Leu-rich_rpt_Cys-con_subtyp"/>
</dbReference>
<dbReference type="SUPFAM" id="SSF52047">
    <property type="entry name" value="RNI-like"/>
    <property type="match status" value="1"/>
</dbReference>
<proteinExistence type="predicted"/>
<accession>A0A2G2WH61</accession>
<protein>
    <submittedName>
        <fullName evidence="1">Protein TRANSPORT INHIBITOR RESPONSE 1</fullName>
    </submittedName>
</protein>
<name>A0A2G2WH61_CAPBA</name>
<comment type="caution">
    <text evidence="1">The sequence shown here is derived from an EMBL/GenBank/DDBJ whole genome shotgun (WGS) entry which is preliminary data.</text>
</comment>
<dbReference type="OrthoDB" id="1822040at2759"/>
<dbReference type="Gene3D" id="3.80.10.10">
    <property type="entry name" value="Ribonuclease Inhibitor"/>
    <property type="match status" value="1"/>
</dbReference>
<dbReference type="AlphaFoldDB" id="A0A2G2WH61"/>
<dbReference type="PANTHER" id="PTHR16134">
    <property type="entry name" value="F-BOX/TPR REPEAT PROTEIN POF3"/>
    <property type="match status" value="1"/>
</dbReference>
<dbReference type="GO" id="GO:0019005">
    <property type="term" value="C:SCF ubiquitin ligase complex"/>
    <property type="evidence" value="ECO:0007669"/>
    <property type="project" value="TreeGrafter"/>
</dbReference>
<organism evidence="1 2">
    <name type="scientific">Capsicum baccatum</name>
    <name type="common">Peruvian pepper</name>
    <dbReference type="NCBI Taxonomy" id="33114"/>
    <lineage>
        <taxon>Eukaryota</taxon>
        <taxon>Viridiplantae</taxon>
        <taxon>Streptophyta</taxon>
        <taxon>Embryophyta</taxon>
        <taxon>Tracheophyta</taxon>
        <taxon>Spermatophyta</taxon>
        <taxon>Magnoliopsida</taxon>
        <taxon>eudicotyledons</taxon>
        <taxon>Gunneridae</taxon>
        <taxon>Pentapetalae</taxon>
        <taxon>asterids</taxon>
        <taxon>lamiids</taxon>
        <taxon>Solanales</taxon>
        <taxon>Solanaceae</taxon>
        <taxon>Solanoideae</taxon>
        <taxon>Capsiceae</taxon>
        <taxon>Capsicum</taxon>
    </lineage>
</organism>
<dbReference type="Proteomes" id="UP000224567">
    <property type="component" value="Unassembled WGS sequence"/>
</dbReference>
<dbReference type="SMART" id="SM00367">
    <property type="entry name" value="LRR_CC"/>
    <property type="match status" value="3"/>
</dbReference>
<dbReference type="InterPro" id="IPR032675">
    <property type="entry name" value="LRR_dom_sf"/>
</dbReference>
<evidence type="ECO:0000313" key="1">
    <source>
        <dbReference type="EMBL" id="PHT44586.1"/>
    </source>
</evidence>
<evidence type="ECO:0000313" key="2">
    <source>
        <dbReference type="Proteomes" id="UP000224567"/>
    </source>
</evidence>
<reference evidence="1 2" key="1">
    <citation type="journal article" date="2017" name="Genome Biol.">
        <title>New reference genome sequences of hot pepper reveal the massive evolution of plant disease-resistance genes by retroduplication.</title>
        <authorList>
            <person name="Kim S."/>
            <person name="Park J."/>
            <person name="Yeom S.I."/>
            <person name="Kim Y.M."/>
            <person name="Seo E."/>
            <person name="Kim K.T."/>
            <person name="Kim M.S."/>
            <person name="Lee J.M."/>
            <person name="Cheong K."/>
            <person name="Shin H.S."/>
            <person name="Kim S.B."/>
            <person name="Han K."/>
            <person name="Lee J."/>
            <person name="Park M."/>
            <person name="Lee H.A."/>
            <person name="Lee H.Y."/>
            <person name="Lee Y."/>
            <person name="Oh S."/>
            <person name="Lee J.H."/>
            <person name="Choi E."/>
            <person name="Choi E."/>
            <person name="Lee S.E."/>
            <person name="Jeon J."/>
            <person name="Kim H."/>
            <person name="Choi G."/>
            <person name="Song H."/>
            <person name="Lee J."/>
            <person name="Lee S.C."/>
            <person name="Kwon J.K."/>
            <person name="Lee H.Y."/>
            <person name="Koo N."/>
            <person name="Hong Y."/>
            <person name="Kim R.W."/>
            <person name="Kang W.H."/>
            <person name="Huh J.H."/>
            <person name="Kang B.C."/>
            <person name="Yang T.J."/>
            <person name="Lee Y.H."/>
            <person name="Bennetzen J.L."/>
            <person name="Choi D."/>
        </authorList>
    </citation>
    <scope>NUCLEOTIDE SEQUENCE [LARGE SCALE GENOMIC DNA]</scope>
    <source>
        <strain evidence="2">cv. PBC81</strain>
    </source>
</reference>
<keyword evidence="2" id="KW-1185">Reference proteome</keyword>
<sequence length="396" mass="44805">MDEFMKLEYLQWCFQNFGLEWGRIKRLGKEELERESSERNTNSVTAFSSWVIRNLRELDLGESEVEDLSGHWLSHFPDSCTSLVSLNIACLASEISFSVARSPHLRTLRLNRAVSFEKLPKLLRHASHLVEFDCNKLKGLSGFWEAVPAYFPTIYPVHAKLTSLNLSYATVQIPDLDKLVSHCHNLQQLWVLDYVEDSGLEEIANSCKELQELRVFPSDLFAPGPNVSLTEQGLVAVSVGCPKLQSVLYFCRQMTNDALVIIASNRPNMIRFRLCIIEPQTPDYSTLEPLDAGFGAIVQHCKELRRLSLSSLLTDRIHYVLSGCESLRKLEIRDCAFGNEALLANAAKLETMRSLWKSNFQIVSGRRFDTPGFVWMIEEDVSSTPYSKGNCSLASA</sequence>
<dbReference type="PANTHER" id="PTHR16134:SF79">
    <property type="entry name" value="TIR1"/>
    <property type="match status" value="1"/>
</dbReference>
<reference evidence="2" key="2">
    <citation type="journal article" date="2017" name="J. Anim. Genet.">
        <title>Multiple reference genome sequences of hot pepper reveal the massive evolution of plant disease resistance genes by retroduplication.</title>
        <authorList>
            <person name="Kim S."/>
            <person name="Park J."/>
            <person name="Yeom S.-I."/>
            <person name="Kim Y.-M."/>
            <person name="Seo E."/>
            <person name="Kim K.-T."/>
            <person name="Kim M.-S."/>
            <person name="Lee J.M."/>
            <person name="Cheong K."/>
            <person name="Shin H.-S."/>
            <person name="Kim S.-B."/>
            <person name="Han K."/>
            <person name="Lee J."/>
            <person name="Park M."/>
            <person name="Lee H.-A."/>
            <person name="Lee H.-Y."/>
            <person name="Lee Y."/>
            <person name="Oh S."/>
            <person name="Lee J.H."/>
            <person name="Choi E."/>
            <person name="Choi E."/>
            <person name="Lee S.E."/>
            <person name="Jeon J."/>
            <person name="Kim H."/>
            <person name="Choi G."/>
            <person name="Song H."/>
            <person name="Lee J."/>
            <person name="Lee S.-C."/>
            <person name="Kwon J.-K."/>
            <person name="Lee H.-Y."/>
            <person name="Koo N."/>
            <person name="Hong Y."/>
            <person name="Kim R.W."/>
            <person name="Kang W.-H."/>
            <person name="Huh J.H."/>
            <person name="Kang B.-C."/>
            <person name="Yang T.-J."/>
            <person name="Lee Y.-H."/>
            <person name="Bennetzen J.L."/>
            <person name="Choi D."/>
        </authorList>
    </citation>
    <scope>NUCLEOTIDE SEQUENCE [LARGE SCALE GENOMIC DNA]</scope>
    <source>
        <strain evidence="2">cv. PBC81</strain>
    </source>
</reference>
<dbReference type="GO" id="GO:0031146">
    <property type="term" value="P:SCF-dependent proteasomal ubiquitin-dependent protein catabolic process"/>
    <property type="evidence" value="ECO:0007669"/>
    <property type="project" value="TreeGrafter"/>
</dbReference>
<gene>
    <name evidence="1" type="ORF">CQW23_13744</name>
</gene>